<keyword evidence="1" id="KW-0975">Bacterial flagellum</keyword>
<feature type="domain" description="Flagellin C-terminal" evidence="3">
    <location>
        <begin position="182"/>
        <end position="265"/>
    </location>
</feature>
<dbReference type="Pfam" id="PF00700">
    <property type="entry name" value="Flagellin_C"/>
    <property type="match status" value="1"/>
</dbReference>
<dbReference type="AlphaFoldDB" id="A0A381U5Q9"/>
<evidence type="ECO:0000256" key="1">
    <source>
        <dbReference type="ARBA" id="ARBA00023143"/>
    </source>
</evidence>
<dbReference type="InterPro" id="IPR042187">
    <property type="entry name" value="Flagellin_C_sub2"/>
</dbReference>
<dbReference type="Pfam" id="PF00669">
    <property type="entry name" value="Flagellin_N"/>
    <property type="match status" value="1"/>
</dbReference>
<gene>
    <name evidence="4" type="ORF">METZ01_LOCUS76313</name>
</gene>
<dbReference type="PANTHER" id="PTHR42792:SF2">
    <property type="entry name" value="FLAGELLIN"/>
    <property type="match status" value="1"/>
</dbReference>
<dbReference type="SUPFAM" id="SSF64518">
    <property type="entry name" value="Phase 1 flagellin"/>
    <property type="match status" value="1"/>
</dbReference>
<evidence type="ECO:0000259" key="3">
    <source>
        <dbReference type="Pfam" id="PF00700"/>
    </source>
</evidence>
<dbReference type="InterPro" id="IPR001029">
    <property type="entry name" value="Flagellin_N"/>
</dbReference>
<dbReference type="EMBL" id="UINC01005773">
    <property type="protein sequence ID" value="SVA23459.1"/>
    <property type="molecule type" value="Genomic_DNA"/>
</dbReference>
<sequence length="268" mass="28335">MQINNARLGSSLERIASGIRLQRSSDDIAAMSVSDALHGDAVALRQGAKNLADGFSLINTADGAVSEQMSILIRLREITSQAATGTIGDTERATLHLEFSALRSEFDRIAATAEFNGRKLLDGSLSSGSSDTTVIQLGIDSSDNNRFNLNTEINLSATTSSNLGFSTDSISTDTAALTAMSSLTTAIEKLSAIRGRIGAVQERLQYAKDHLNASVENLNGAISTMRDADFAEEFAGLTRNQILVQGAAAMIGQANLIPQAVLTLLQDQ</sequence>
<evidence type="ECO:0000259" key="2">
    <source>
        <dbReference type="Pfam" id="PF00669"/>
    </source>
</evidence>
<protein>
    <recommendedName>
        <fullName evidence="5">Flagellin</fullName>
    </recommendedName>
</protein>
<dbReference type="InterPro" id="IPR046358">
    <property type="entry name" value="Flagellin_C"/>
</dbReference>
<dbReference type="InterPro" id="IPR001492">
    <property type="entry name" value="Flagellin"/>
</dbReference>
<dbReference type="GO" id="GO:0005198">
    <property type="term" value="F:structural molecule activity"/>
    <property type="evidence" value="ECO:0007669"/>
    <property type="project" value="InterPro"/>
</dbReference>
<organism evidence="4">
    <name type="scientific">marine metagenome</name>
    <dbReference type="NCBI Taxonomy" id="408172"/>
    <lineage>
        <taxon>unclassified sequences</taxon>
        <taxon>metagenomes</taxon>
        <taxon>ecological metagenomes</taxon>
    </lineage>
</organism>
<evidence type="ECO:0000313" key="4">
    <source>
        <dbReference type="EMBL" id="SVA23459.1"/>
    </source>
</evidence>
<dbReference type="GO" id="GO:0009288">
    <property type="term" value="C:bacterial-type flagellum"/>
    <property type="evidence" value="ECO:0007669"/>
    <property type="project" value="InterPro"/>
</dbReference>
<dbReference type="PRINTS" id="PR00207">
    <property type="entry name" value="FLAGELLIN"/>
</dbReference>
<feature type="domain" description="Flagellin N-terminal" evidence="2">
    <location>
        <begin position="2"/>
        <end position="124"/>
    </location>
</feature>
<name>A0A381U5Q9_9ZZZZ</name>
<dbReference type="Gene3D" id="6.10.10.10">
    <property type="entry name" value="Flagellar export chaperone, C-terminal domain"/>
    <property type="match status" value="1"/>
</dbReference>
<dbReference type="Gene3D" id="1.20.1330.10">
    <property type="entry name" value="f41 fragment of flagellin, N-terminal domain"/>
    <property type="match status" value="1"/>
</dbReference>
<reference evidence="4" key="1">
    <citation type="submission" date="2018-05" db="EMBL/GenBank/DDBJ databases">
        <authorList>
            <person name="Lanie J.A."/>
            <person name="Ng W.-L."/>
            <person name="Kazmierczak K.M."/>
            <person name="Andrzejewski T.M."/>
            <person name="Davidsen T.M."/>
            <person name="Wayne K.J."/>
            <person name="Tettelin H."/>
            <person name="Glass J.I."/>
            <person name="Rusch D."/>
            <person name="Podicherti R."/>
            <person name="Tsui H.-C.T."/>
            <person name="Winkler M.E."/>
        </authorList>
    </citation>
    <scope>NUCLEOTIDE SEQUENCE</scope>
</reference>
<evidence type="ECO:0008006" key="5">
    <source>
        <dbReference type="Google" id="ProtNLM"/>
    </source>
</evidence>
<dbReference type="PANTHER" id="PTHR42792">
    <property type="entry name" value="FLAGELLIN"/>
    <property type="match status" value="1"/>
</dbReference>
<accession>A0A381U5Q9</accession>
<proteinExistence type="predicted"/>